<dbReference type="FunFam" id="1.20.1260.20:FF:000001">
    <property type="entry name" value="PPE family protein PPE41"/>
    <property type="match status" value="1"/>
</dbReference>
<dbReference type="InterPro" id="IPR022171">
    <property type="entry name" value="PPE_C"/>
</dbReference>
<organism evidence="4 5">
    <name type="scientific">Mycolicibacter algericus</name>
    <name type="common">Mycobacterium algericum</name>
    <dbReference type="NCBI Taxonomy" id="1288388"/>
    <lineage>
        <taxon>Bacteria</taxon>
        <taxon>Bacillati</taxon>
        <taxon>Actinomycetota</taxon>
        <taxon>Actinomycetes</taxon>
        <taxon>Mycobacteriales</taxon>
        <taxon>Mycobacteriaceae</taxon>
        <taxon>Mycolicibacter</taxon>
    </lineage>
</organism>
<evidence type="ECO:0000259" key="3">
    <source>
        <dbReference type="Pfam" id="PF12484"/>
    </source>
</evidence>
<reference evidence="4 5" key="1">
    <citation type="journal article" date="2019" name="Emerg. Microbes Infect.">
        <title>Comprehensive subspecies identification of 175 nontuberculous mycobacteria species based on 7547 genomic profiles.</title>
        <authorList>
            <person name="Matsumoto Y."/>
            <person name="Kinjo T."/>
            <person name="Motooka D."/>
            <person name="Nabeya D."/>
            <person name="Jung N."/>
            <person name="Uechi K."/>
            <person name="Horii T."/>
            <person name="Iida T."/>
            <person name="Fujita J."/>
            <person name="Nakamura S."/>
        </authorList>
    </citation>
    <scope>NUCLEOTIDE SEQUENCE [LARGE SCALE GENOMIC DNA]</scope>
    <source>
        <strain evidence="4 5">JCM 30723</strain>
    </source>
</reference>
<dbReference type="EMBL" id="BLKY01000001">
    <property type="protein sequence ID" value="GFG83812.1"/>
    <property type="molecule type" value="Genomic_DNA"/>
</dbReference>
<dbReference type="InterPro" id="IPR000030">
    <property type="entry name" value="PPE_dom"/>
</dbReference>
<dbReference type="Pfam" id="PF00823">
    <property type="entry name" value="PPE"/>
    <property type="match status" value="1"/>
</dbReference>
<dbReference type="PANTHER" id="PTHR46766:SF1">
    <property type="entry name" value="GLUTAMINE-RICH PROTEIN 2"/>
    <property type="match status" value="1"/>
</dbReference>
<evidence type="ECO:0000313" key="5">
    <source>
        <dbReference type="Proteomes" id="UP000465305"/>
    </source>
</evidence>
<dbReference type="InterPro" id="IPR038332">
    <property type="entry name" value="PPE_sf"/>
</dbReference>
<evidence type="ECO:0000256" key="1">
    <source>
        <dbReference type="ARBA" id="ARBA00010652"/>
    </source>
</evidence>
<dbReference type="Gene3D" id="1.20.1260.20">
    <property type="entry name" value="PPE superfamily"/>
    <property type="match status" value="1"/>
</dbReference>
<feature type="domain" description="PPE family C-terminal" evidence="3">
    <location>
        <begin position="285"/>
        <end position="364"/>
    </location>
</feature>
<dbReference type="PANTHER" id="PTHR46766">
    <property type="entry name" value="GLUTAMINE-RICH PROTEIN 2"/>
    <property type="match status" value="1"/>
</dbReference>
<name>A0A7I9Y5B0_MYCAL</name>
<dbReference type="RefSeq" id="WP_083040682.1">
    <property type="nucleotide sequence ID" value="NZ_BLKY01000001.1"/>
</dbReference>
<gene>
    <name evidence="4" type="primary">PPE31_1</name>
    <name evidence="4" type="ORF">MALGJ_04880</name>
</gene>
<proteinExistence type="inferred from homology"/>
<protein>
    <submittedName>
        <fullName evidence="4">PPE family protein</fullName>
    </submittedName>
</protein>
<comment type="similarity">
    <text evidence="1">Belongs to the mycobacterial PPE family.</text>
</comment>
<evidence type="ECO:0000313" key="4">
    <source>
        <dbReference type="EMBL" id="GFG83812.1"/>
    </source>
</evidence>
<sequence length="368" mass="35563">MIEFGALPPEVNSGWMYAGPGAAPMMAAAAAWHGLAAELGTTAAGYQAVVTRMATELWRGSASASMAAAAAPYVAWLNTTAAQAEQAATQTTAAAAAYETAFAMTVPPPVIEANRSLLMTLVATNFLGQNTPAIAATEAHYAEMWAQDATVMYGYAGSSAAAAQVTPFTDPSPTTNPAGQAALTQLISTLPSTLQNLASPLQSASATGLVGNLLDPASLGSMASSGGSNMVGVLSNLLGIAGNVSGGTTPAPALAGFPGSPGPVLAGAPGIGGPAGSGGIGAGVSAAVGRAGSVGMLSVPPAWAATSAVGNTAPPLSGAALTAATERGLGAMPTGMPIGSLGARATSATAAPNYGFRPTVTMHPVAAG</sequence>
<dbReference type="SUPFAM" id="SSF140459">
    <property type="entry name" value="PE/PPE dimer-like"/>
    <property type="match status" value="1"/>
</dbReference>
<comment type="caution">
    <text evidence="4">The sequence shown here is derived from an EMBL/GenBank/DDBJ whole genome shotgun (WGS) entry which is preliminary data.</text>
</comment>
<accession>A0A7I9Y5B0</accession>
<dbReference type="GO" id="GO:0052572">
    <property type="term" value="P:response to host immune response"/>
    <property type="evidence" value="ECO:0007669"/>
    <property type="project" value="TreeGrafter"/>
</dbReference>
<dbReference type="Proteomes" id="UP000465305">
    <property type="component" value="Unassembled WGS sequence"/>
</dbReference>
<dbReference type="Pfam" id="PF12484">
    <property type="entry name" value="PPE-SVP"/>
    <property type="match status" value="1"/>
</dbReference>
<dbReference type="AlphaFoldDB" id="A0A7I9Y5B0"/>
<evidence type="ECO:0000259" key="2">
    <source>
        <dbReference type="Pfam" id="PF00823"/>
    </source>
</evidence>
<feature type="domain" description="PPE" evidence="2">
    <location>
        <begin position="4"/>
        <end position="166"/>
    </location>
</feature>